<keyword evidence="3" id="KW-0804">Transcription</keyword>
<evidence type="ECO:0000256" key="3">
    <source>
        <dbReference type="ARBA" id="ARBA00023163"/>
    </source>
</evidence>
<evidence type="ECO:0000313" key="6">
    <source>
        <dbReference type="Proteomes" id="UP000050833"/>
    </source>
</evidence>
<comment type="caution">
    <text evidence="5">The sequence shown here is derived from an EMBL/GenBank/DDBJ whole genome shotgun (WGS) entry which is preliminary data.</text>
</comment>
<gene>
    <name evidence="5" type="ORF">APZ18_07690</name>
</gene>
<dbReference type="InterPro" id="IPR009057">
    <property type="entry name" value="Homeodomain-like_sf"/>
</dbReference>
<sequence>MINILKIGENATHDSTFIVDRPLGHPAYLLLLIKTPAAFFIDAANSSEFKVRNHSTDNLLNIPKDCAVIFKPYQKHLYGAANDYHYTDNWMHIDKATLSMPDNFPFGNPIQLHNPDDFYNLFHLINSEFYGSAPHKQTILNSLTDALIKMITDESKTTEFPDLYYELAALREKIYSSPQNDWKINDMAKSLNISCGYLHYIYKHFFNTTCIADVIESRIQSACELLSSTNKTIEEISLQCGYKNIEHFIRQFKKSQNITPAKYRKAHIITQRISPYRSQRS</sequence>
<dbReference type="GO" id="GO:0003700">
    <property type="term" value="F:DNA-binding transcription factor activity"/>
    <property type="evidence" value="ECO:0007669"/>
    <property type="project" value="InterPro"/>
</dbReference>
<keyword evidence="1" id="KW-0805">Transcription regulation</keyword>
<dbReference type="PRINTS" id="PR00032">
    <property type="entry name" value="HTHARAC"/>
</dbReference>
<dbReference type="InterPro" id="IPR018060">
    <property type="entry name" value="HTH_AraC"/>
</dbReference>
<keyword evidence="6" id="KW-1185">Reference proteome</keyword>
<dbReference type="InterPro" id="IPR020449">
    <property type="entry name" value="Tscrpt_reg_AraC-type_HTH"/>
</dbReference>
<dbReference type="PROSITE" id="PS01124">
    <property type="entry name" value="HTH_ARAC_FAMILY_2"/>
    <property type="match status" value="1"/>
</dbReference>
<dbReference type="SUPFAM" id="SSF46689">
    <property type="entry name" value="Homeodomain-like"/>
    <property type="match status" value="1"/>
</dbReference>
<dbReference type="Pfam" id="PF12833">
    <property type="entry name" value="HTH_18"/>
    <property type="match status" value="1"/>
</dbReference>
<dbReference type="PROSITE" id="PS00041">
    <property type="entry name" value="HTH_ARAC_FAMILY_1"/>
    <property type="match status" value="1"/>
</dbReference>
<organism evidence="5 6">
    <name type="scientific">Butyribacter intestini</name>
    <dbReference type="NCBI Taxonomy" id="1703332"/>
    <lineage>
        <taxon>Bacteria</taxon>
        <taxon>Bacillati</taxon>
        <taxon>Bacillota</taxon>
        <taxon>Clostridia</taxon>
        <taxon>Lachnospirales</taxon>
        <taxon>Lachnospiraceae</taxon>
        <taxon>Butyribacter</taxon>
    </lineage>
</organism>
<dbReference type="RefSeq" id="WP_172794158.1">
    <property type="nucleotide sequence ID" value="NZ_LLKB01000005.1"/>
</dbReference>
<dbReference type="Proteomes" id="UP000050833">
    <property type="component" value="Unassembled WGS sequence"/>
</dbReference>
<name>A0AAW3JRB1_9FIRM</name>
<dbReference type="AlphaFoldDB" id="A0AAW3JRB1"/>
<dbReference type="EMBL" id="LLKB01000005">
    <property type="protein sequence ID" value="KQC84618.1"/>
    <property type="molecule type" value="Genomic_DNA"/>
</dbReference>
<dbReference type="GO" id="GO:0043565">
    <property type="term" value="F:sequence-specific DNA binding"/>
    <property type="evidence" value="ECO:0007669"/>
    <property type="project" value="InterPro"/>
</dbReference>
<reference evidence="5 6" key="1">
    <citation type="submission" date="2015-10" db="EMBL/GenBank/DDBJ databases">
        <title>Butyribacter intestini gen. nov., sp. nov., a butyric acid-producing bacterium of the family Lachnospiraceae isolated from the human faeces.</title>
        <authorList>
            <person name="Zou Y."/>
            <person name="Xue W."/>
            <person name="Luo G."/>
            <person name="Lv M."/>
        </authorList>
    </citation>
    <scope>NUCLEOTIDE SEQUENCE [LARGE SCALE GENOMIC DNA]</scope>
    <source>
        <strain evidence="5 6">TF01-11</strain>
    </source>
</reference>
<dbReference type="PANTHER" id="PTHR43280">
    <property type="entry name" value="ARAC-FAMILY TRANSCRIPTIONAL REGULATOR"/>
    <property type="match status" value="1"/>
</dbReference>
<feature type="domain" description="HTH araC/xylS-type" evidence="4">
    <location>
        <begin position="168"/>
        <end position="266"/>
    </location>
</feature>
<keyword evidence="2" id="KW-0238">DNA-binding</keyword>
<accession>A0AAW3JRB1</accession>
<evidence type="ECO:0000256" key="2">
    <source>
        <dbReference type="ARBA" id="ARBA00023125"/>
    </source>
</evidence>
<evidence type="ECO:0000259" key="4">
    <source>
        <dbReference type="PROSITE" id="PS01124"/>
    </source>
</evidence>
<dbReference type="SMART" id="SM00342">
    <property type="entry name" value="HTH_ARAC"/>
    <property type="match status" value="1"/>
</dbReference>
<dbReference type="InterPro" id="IPR018062">
    <property type="entry name" value="HTH_AraC-typ_CS"/>
</dbReference>
<protein>
    <recommendedName>
        <fullName evidence="4">HTH araC/xylS-type domain-containing protein</fullName>
    </recommendedName>
</protein>
<evidence type="ECO:0000256" key="1">
    <source>
        <dbReference type="ARBA" id="ARBA00023015"/>
    </source>
</evidence>
<evidence type="ECO:0000313" key="5">
    <source>
        <dbReference type="EMBL" id="KQC84618.1"/>
    </source>
</evidence>
<proteinExistence type="predicted"/>
<dbReference type="PANTHER" id="PTHR43280:SF2">
    <property type="entry name" value="HTH-TYPE TRANSCRIPTIONAL REGULATOR EXSA"/>
    <property type="match status" value="1"/>
</dbReference>
<dbReference type="Gene3D" id="1.10.10.60">
    <property type="entry name" value="Homeodomain-like"/>
    <property type="match status" value="1"/>
</dbReference>